<dbReference type="Pfam" id="PF23628">
    <property type="entry name" value="ARM_LIN_C"/>
    <property type="match status" value="2"/>
</dbReference>
<feature type="domain" description="U-box" evidence="6">
    <location>
        <begin position="686"/>
        <end position="761"/>
    </location>
</feature>
<feature type="region of interest" description="Disordered" evidence="5">
    <location>
        <begin position="526"/>
        <end position="545"/>
    </location>
</feature>
<dbReference type="CDD" id="cd16664">
    <property type="entry name" value="RING-Ubox_PUB"/>
    <property type="match status" value="1"/>
</dbReference>
<evidence type="ECO:0000256" key="4">
    <source>
        <dbReference type="ARBA" id="ARBA00022679"/>
    </source>
</evidence>
<dbReference type="Proteomes" id="UP000807159">
    <property type="component" value="Chromosome 3"/>
</dbReference>
<accession>A0A8T2Z507</accession>
<feature type="compositionally biased region" description="Low complexity" evidence="5">
    <location>
        <begin position="526"/>
        <end position="536"/>
    </location>
</feature>
<evidence type="ECO:0000313" key="8">
    <source>
        <dbReference type="Proteomes" id="UP000807159"/>
    </source>
</evidence>
<evidence type="ECO:0000256" key="5">
    <source>
        <dbReference type="SAM" id="MobiDB-lite"/>
    </source>
</evidence>
<evidence type="ECO:0000256" key="3">
    <source>
        <dbReference type="ARBA" id="ARBA00012483"/>
    </source>
</evidence>
<comment type="caution">
    <text evidence="7">The sequence shown here is derived from an EMBL/GenBank/DDBJ whole genome shotgun (WGS) entry which is preliminary data.</text>
</comment>
<dbReference type="InterPro" id="IPR056512">
    <property type="entry name" value="LIN_N"/>
</dbReference>
<dbReference type="GO" id="GO:0016567">
    <property type="term" value="P:protein ubiquitination"/>
    <property type="evidence" value="ECO:0007669"/>
    <property type="project" value="InterPro"/>
</dbReference>
<dbReference type="GO" id="GO:0061630">
    <property type="term" value="F:ubiquitin protein ligase activity"/>
    <property type="evidence" value="ECO:0007669"/>
    <property type="project" value="UniProtKB-EC"/>
</dbReference>
<dbReference type="EMBL" id="JACEGQ020000003">
    <property type="protein sequence ID" value="KAH8512435.1"/>
    <property type="molecule type" value="Genomic_DNA"/>
</dbReference>
<dbReference type="InterPro" id="IPR011989">
    <property type="entry name" value="ARM-like"/>
</dbReference>
<dbReference type="SMART" id="SM00504">
    <property type="entry name" value="Ubox"/>
    <property type="match status" value="1"/>
</dbReference>
<comment type="catalytic activity">
    <reaction evidence="1">
        <text>S-ubiquitinyl-[E2 ubiquitin-conjugating enzyme]-L-cysteine + [acceptor protein]-L-lysine = [E2 ubiquitin-conjugating enzyme]-L-cysteine + N(6)-ubiquitinyl-[acceptor protein]-L-lysine.</text>
        <dbReference type="EC" id="2.3.2.27"/>
    </reaction>
</comment>
<dbReference type="Gene3D" id="1.25.10.10">
    <property type="entry name" value="Leucine-rich Repeat Variant"/>
    <property type="match status" value="1"/>
</dbReference>
<dbReference type="AlphaFoldDB" id="A0A8T2Z507"/>
<evidence type="ECO:0000256" key="1">
    <source>
        <dbReference type="ARBA" id="ARBA00000900"/>
    </source>
</evidence>
<dbReference type="InterPro" id="IPR003613">
    <property type="entry name" value="Ubox_domain"/>
</dbReference>
<feature type="compositionally biased region" description="Basic and acidic residues" evidence="5">
    <location>
        <begin position="56"/>
        <end position="65"/>
    </location>
</feature>
<dbReference type="PANTHER" id="PTHR35549">
    <property type="entry name" value="OS04G0584500 PROTEIN"/>
    <property type="match status" value="1"/>
</dbReference>
<feature type="region of interest" description="Disordered" evidence="5">
    <location>
        <begin position="599"/>
        <end position="624"/>
    </location>
</feature>
<keyword evidence="8" id="KW-1185">Reference proteome</keyword>
<name>A0A8T2Z507_POPDE</name>
<protein>
    <recommendedName>
        <fullName evidence="3">RING-type E3 ubiquitin transferase</fullName>
        <ecNumber evidence="3">2.3.2.27</ecNumber>
    </recommendedName>
</protein>
<feature type="compositionally biased region" description="Basic and acidic residues" evidence="5">
    <location>
        <begin position="84"/>
        <end position="129"/>
    </location>
</feature>
<reference evidence="7" key="1">
    <citation type="journal article" date="2021" name="J. Hered.">
        <title>Genome Assembly of Salicaceae Populus deltoides (Eastern Cottonwood) I-69 Based on Nanopore Sequencing and Hi-C Technologies.</title>
        <authorList>
            <person name="Bai S."/>
            <person name="Wu H."/>
            <person name="Zhang J."/>
            <person name="Pan Z."/>
            <person name="Zhao W."/>
            <person name="Li Z."/>
            <person name="Tong C."/>
        </authorList>
    </citation>
    <scope>NUCLEOTIDE SEQUENCE</scope>
    <source>
        <tissue evidence="7">Leaf</tissue>
    </source>
</reference>
<keyword evidence="4" id="KW-0808">Transferase</keyword>
<dbReference type="Pfam" id="PF04564">
    <property type="entry name" value="U-box"/>
    <property type="match status" value="1"/>
</dbReference>
<sequence>MATSLEELLAKEGFRGGRSGTRARPSFKAEAASMPRYPFGDQGKRDSPSGPSMRRIKTERTRSDVTRYTLRGESPGSNSSLSRRPRDDLVKREKLDSRLKAEHRGRGSKDVKEDKTLKVETLEDVKGSEIVEVGVEENETFKDTPSDIAYYSERTERLSKGNGSKERQREGKGKDKKVPERHHSISNENLEKHSEFSNDNRRSVDQSEAVYESSVRGSKIGNGLEDDQRPKNQKRAPAVPEIALDEVAVKAVISILNGYIKRFFKDAEFRTTLRHNCFSSLASIEIEEGNSIDIKAKANLEQAIETVEKAVEAAAGTKDLKTAALLLCVITSLNSNDLKDDYTSGTPNSRLSACAHIYLSVIYKLRKKDKVSAKHLLQVFCASPFLARTLLLSELWDYLFFPHLSHLKTWYKQEADPLFNTASKITKLKFLDKVYNEVLDSCTYQFALYYKDWITEGVEAPSIPSVNIPFISHQGGSQDHSSGPASPAAPFSPQPMVSKKLYDAVFGHSSKPRVYDAEENWKADNFNNGANSSGSSPIQVKQTLTSSSEMVKYPGQDIENHSPENLQDNTSILDNGLLSASDEEWKLVNVSVSPDTDLKDDIRKSSAGQVSAGDTRMLNSSSHTKENELTLKTLAKSVFKIQRTEDSGDLTVSNLSHSKKAINASASIEGLNGRHESFDEGSIFESIPQDFVCPLTRQLFEDPVTLETGQTFEREAIRKWFNQGNRTCPITGKTLECPTIPLTNFILKRVIDSWKLERCNHLLSFASQIFKNSEAYDSRQKNEDALFILEKLLASSSREERLTNAKHLISLGVLEFLIERFEFGSLEEKTLVAALLSCCIEAESSCRHHIAIKIDKQCLFELLHSNQSKSARNVVRLLIELVCLSRRKGVTQFISGLPSETIMRAMDILLVYLQSSPAEEPLVAVLILHLDLLVCSSNPFLHPDSHFRTLTMFLQMILFLQVEPRKYSIYRKEAVDAISMALESSLTDEKVREQSCRALNVLGGIFSASGNSSTESWILKQAGFDKNHKVNSREDNLLLDDPLSPEDEEESSEEWLRNLSESLLSNGKMSILETISKCLSSGILDLVRACLTTIAWLSCGIFLLPDSELQLFGFPTLISGLEEILEDDEQIEHQVLASMSLLNLSKNPECRNLLMIIAEEISVPLQSLAEVTWTAKELHAIISGEDP</sequence>
<evidence type="ECO:0000259" key="6">
    <source>
        <dbReference type="PROSITE" id="PS51698"/>
    </source>
</evidence>
<organism evidence="7 8">
    <name type="scientific">Populus deltoides</name>
    <name type="common">Eastern poplar</name>
    <name type="synonym">Eastern cottonwood</name>
    <dbReference type="NCBI Taxonomy" id="3696"/>
    <lineage>
        <taxon>Eukaryota</taxon>
        <taxon>Viridiplantae</taxon>
        <taxon>Streptophyta</taxon>
        <taxon>Embryophyta</taxon>
        <taxon>Tracheophyta</taxon>
        <taxon>Spermatophyta</taxon>
        <taxon>Magnoliopsida</taxon>
        <taxon>eudicotyledons</taxon>
        <taxon>Gunneridae</taxon>
        <taxon>Pentapetalae</taxon>
        <taxon>rosids</taxon>
        <taxon>fabids</taxon>
        <taxon>Malpighiales</taxon>
        <taxon>Salicaceae</taxon>
        <taxon>Saliceae</taxon>
        <taxon>Populus</taxon>
    </lineage>
</organism>
<dbReference type="PROSITE" id="PS51698">
    <property type="entry name" value="U_BOX"/>
    <property type="match status" value="1"/>
</dbReference>
<evidence type="ECO:0000313" key="7">
    <source>
        <dbReference type="EMBL" id="KAH8512435.1"/>
    </source>
</evidence>
<dbReference type="PANTHER" id="PTHR35549:SF1">
    <property type="entry name" value="OS04G0584500 PROTEIN"/>
    <property type="match status" value="1"/>
</dbReference>
<comment type="pathway">
    <text evidence="2">Protein modification; protein ubiquitination.</text>
</comment>
<dbReference type="SUPFAM" id="SSF48371">
    <property type="entry name" value="ARM repeat"/>
    <property type="match status" value="1"/>
</dbReference>
<feature type="compositionally biased region" description="Basic and acidic residues" evidence="5">
    <location>
        <begin position="153"/>
        <end position="205"/>
    </location>
</feature>
<dbReference type="InterPro" id="IPR013083">
    <property type="entry name" value="Znf_RING/FYVE/PHD"/>
</dbReference>
<dbReference type="SUPFAM" id="SSF57850">
    <property type="entry name" value="RING/U-box"/>
    <property type="match status" value="1"/>
</dbReference>
<gene>
    <name evidence="7" type="ORF">H0E87_005900</name>
</gene>
<evidence type="ECO:0000256" key="2">
    <source>
        <dbReference type="ARBA" id="ARBA00004906"/>
    </source>
</evidence>
<dbReference type="InterPro" id="IPR045210">
    <property type="entry name" value="RING-Ubox_PUB"/>
</dbReference>
<dbReference type="Gene3D" id="3.30.40.10">
    <property type="entry name" value="Zinc/RING finger domain, C3HC4 (zinc finger)"/>
    <property type="match status" value="1"/>
</dbReference>
<proteinExistence type="predicted"/>
<dbReference type="InterPro" id="IPR016024">
    <property type="entry name" value="ARM-type_fold"/>
</dbReference>
<feature type="region of interest" description="Disordered" evidence="5">
    <location>
        <begin position="1"/>
        <end position="237"/>
    </location>
</feature>
<dbReference type="EC" id="2.3.2.27" evidence="3"/>
<dbReference type="Pfam" id="PF23568">
    <property type="entry name" value="ARM_LIN"/>
    <property type="match status" value="1"/>
</dbReference>
<dbReference type="InterPro" id="IPR055566">
    <property type="entry name" value="ARM_LIN"/>
</dbReference>